<comment type="caution">
    <text evidence="6">The sequence shown here is derived from an EMBL/GenBank/DDBJ whole genome shotgun (WGS) entry which is preliminary data.</text>
</comment>
<keyword evidence="7" id="KW-1185">Reference proteome</keyword>
<evidence type="ECO:0000259" key="5">
    <source>
        <dbReference type="SMART" id="SM00499"/>
    </source>
</evidence>
<dbReference type="PANTHER" id="PTHR35496">
    <property type="entry name" value="2S SEED STORAGE PROTEIN 1-RELATED"/>
    <property type="match status" value="1"/>
</dbReference>
<evidence type="ECO:0000256" key="3">
    <source>
        <dbReference type="ARBA" id="ARBA00023157"/>
    </source>
</evidence>
<organism evidence="6 7">
    <name type="scientific">Canavalia gladiata</name>
    <name type="common">Sword bean</name>
    <name type="synonym">Dolichos gladiatus</name>
    <dbReference type="NCBI Taxonomy" id="3824"/>
    <lineage>
        <taxon>Eukaryota</taxon>
        <taxon>Viridiplantae</taxon>
        <taxon>Streptophyta</taxon>
        <taxon>Embryophyta</taxon>
        <taxon>Tracheophyta</taxon>
        <taxon>Spermatophyta</taxon>
        <taxon>Magnoliopsida</taxon>
        <taxon>eudicotyledons</taxon>
        <taxon>Gunneridae</taxon>
        <taxon>Pentapetalae</taxon>
        <taxon>rosids</taxon>
        <taxon>fabids</taxon>
        <taxon>Fabales</taxon>
        <taxon>Fabaceae</taxon>
        <taxon>Papilionoideae</taxon>
        <taxon>50 kb inversion clade</taxon>
        <taxon>NPAAA clade</taxon>
        <taxon>indigoferoid/millettioid clade</taxon>
        <taxon>Phaseoleae</taxon>
        <taxon>Canavalia</taxon>
    </lineage>
</organism>
<gene>
    <name evidence="6" type="ORF">VNO77_28388</name>
</gene>
<dbReference type="Gene3D" id="1.10.110.10">
    <property type="entry name" value="Plant lipid-transfer and hydrophobic proteins"/>
    <property type="match status" value="1"/>
</dbReference>
<dbReference type="PANTHER" id="PTHR35496:SF20">
    <property type="entry name" value="2S SEED STORAGE PROTEIN 1-RELATED"/>
    <property type="match status" value="1"/>
</dbReference>
<feature type="region of interest" description="Disordered" evidence="4">
    <location>
        <begin position="1"/>
        <end position="34"/>
    </location>
</feature>
<dbReference type="InterPro" id="IPR016140">
    <property type="entry name" value="Bifunc_inhib/LTP/seed_store"/>
</dbReference>
<evidence type="ECO:0000256" key="2">
    <source>
        <dbReference type="ARBA" id="ARBA00022729"/>
    </source>
</evidence>
<feature type="domain" description="Bifunctional inhibitor/plant lipid transfer protein/seed storage helical" evidence="5">
    <location>
        <begin position="94"/>
        <end position="195"/>
    </location>
</feature>
<evidence type="ECO:0000256" key="1">
    <source>
        <dbReference type="ARBA" id="ARBA00008262"/>
    </source>
</evidence>
<evidence type="ECO:0000313" key="7">
    <source>
        <dbReference type="Proteomes" id="UP001367508"/>
    </source>
</evidence>
<proteinExistence type="inferred from homology"/>
<reference evidence="6 7" key="1">
    <citation type="submission" date="2024-01" db="EMBL/GenBank/DDBJ databases">
        <title>The genomes of 5 underutilized Papilionoideae crops provide insights into root nodulation and disease resistanc.</title>
        <authorList>
            <person name="Jiang F."/>
        </authorList>
    </citation>
    <scope>NUCLEOTIDE SEQUENCE [LARGE SCALE GENOMIC DNA]</scope>
    <source>
        <strain evidence="6">LVBAO_FW01</strain>
        <tissue evidence="6">Leaves</tissue>
    </source>
</reference>
<name>A0AAN9KX61_CANGL</name>
<evidence type="ECO:0000256" key="4">
    <source>
        <dbReference type="SAM" id="MobiDB-lite"/>
    </source>
</evidence>
<dbReference type="SMART" id="SM00499">
    <property type="entry name" value="AAI"/>
    <property type="match status" value="1"/>
</dbReference>
<dbReference type="InterPro" id="IPR000617">
    <property type="entry name" value="Napin/2SS/CON"/>
</dbReference>
<dbReference type="AlphaFoldDB" id="A0AAN9KX61"/>
<sequence>MKVSRVSKQTPIEANSATEPKQHSHHPPTSFPRIPHMQHAKLSINPCTSFPIKTKSRSTKMPKLTIPIIPLVAVLLLVAHTCCASKWQEHDSSCSKQLERVNLRHCERHIREKMERDDDERNYIRKQREGEHEEKCCDELSELNSARCQCRAMQKIMEMEGQSQKLQGLEKLQMEKELMNLPMSCGLGESPLFGCDLSQED</sequence>
<dbReference type="GO" id="GO:0045735">
    <property type="term" value="F:nutrient reservoir activity"/>
    <property type="evidence" value="ECO:0007669"/>
    <property type="project" value="InterPro"/>
</dbReference>
<comment type="similarity">
    <text evidence="1">Belongs to the 2S seed storage albumins family.</text>
</comment>
<keyword evidence="2" id="KW-0732">Signal</keyword>
<dbReference type="SUPFAM" id="SSF47699">
    <property type="entry name" value="Bifunctional inhibitor/lipid-transfer protein/seed storage 2S albumin"/>
    <property type="match status" value="1"/>
</dbReference>
<dbReference type="Pfam" id="PF00234">
    <property type="entry name" value="Tryp_alpha_amyl"/>
    <property type="match status" value="1"/>
</dbReference>
<dbReference type="InterPro" id="IPR036312">
    <property type="entry name" value="Bifun_inhib/LTP/seed_sf"/>
</dbReference>
<feature type="compositionally biased region" description="Polar residues" evidence="4">
    <location>
        <begin position="1"/>
        <end position="19"/>
    </location>
</feature>
<protein>
    <recommendedName>
        <fullName evidence="5">Bifunctional inhibitor/plant lipid transfer protein/seed storage helical domain-containing protein</fullName>
    </recommendedName>
</protein>
<accession>A0AAN9KX61</accession>
<keyword evidence="3" id="KW-1015">Disulfide bond</keyword>
<dbReference type="Proteomes" id="UP001367508">
    <property type="component" value="Unassembled WGS sequence"/>
</dbReference>
<evidence type="ECO:0000313" key="6">
    <source>
        <dbReference type="EMBL" id="KAK7324656.1"/>
    </source>
</evidence>
<dbReference type="EMBL" id="JAYMYQ010000006">
    <property type="protein sequence ID" value="KAK7324656.1"/>
    <property type="molecule type" value="Genomic_DNA"/>
</dbReference>